<dbReference type="STRING" id="314283.MED297_10726"/>
<comment type="caution">
    <text evidence="6">The sequence shown here is derived from an EMBL/GenBank/DDBJ whole genome shotgun (WGS) entry which is preliminary data.</text>
</comment>
<dbReference type="InterPro" id="IPR028998">
    <property type="entry name" value="RimP_C"/>
</dbReference>
<organism evidence="6 7">
    <name type="scientific">Reinekea blandensis MED297</name>
    <dbReference type="NCBI Taxonomy" id="314283"/>
    <lineage>
        <taxon>Bacteria</taxon>
        <taxon>Pseudomonadati</taxon>
        <taxon>Pseudomonadota</taxon>
        <taxon>Gammaproteobacteria</taxon>
        <taxon>Oceanospirillales</taxon>
        <taxon>Saccharospirillaceae</taxon>
        <taxon>Reinekea</taxon>
    </lineage>
</organism>
<feature type="domain" description="Ribosome maturation factor RimP N-terminal" evidence="4">
    <location>
        <begin position="14"/>
        <end position="86"/>
    </location>
</feature>
<accession>A4BAM3</accession>
<evidence type="ECO:0000256" key="3">
    <source>
        <dbReference type="HAMAP-Rule" id="MF_01077"/>
    </source>
</evidence>
<keyword evidence="2 3" id="KW-0690">Ribosome biogenesis</keyword>
<evidence type="ECO:0000259" key="4">
    <source>
        <dbReference type="Pfam" id="PF02576"/>
    </source>
</evidence>
<dbReference type="Pfam" id="PF17384">
    <property type="entry name" value="DUF150_C"/>
    <property type="match status" value="1"/>
</dbReference>
<dbReference type="GO" id="GO:0006412">
    <property type="term" value="P:translation"/>
    <property type="evidence" value="ECO:0007669"/>
    <property type="project" value="TreeGrafter"/>
</dbReference>
<gene>
    <name evidence="3" type="primary">rimP</name>
    <name evidence="6" type="ORF">MED297_10726</name>
</gene>
<comment type="function">
    <text evidence="3">Required for maturation of 30S ribosomal subunits.</text>
</comment>
<evidence type="ECO:0000256" key="2">
    <source>
        <dbReference type="ARBA" id="ARBA00022517"/>
    </source>
</evidence>
<dbReference type="GO" id="GO:0005829">
    <property type="term" value="C:cytosol"/>
    <property type="evidence" value="ECO:0007669"/>
    <property type="project" value="TreeGrafter"/>
</dbReference>
<dbReference type="SUPFAM" id="SSF74942">
    <property type="entry name" value="YhbC-like, C-terminal domain"/>
    <property type="match status" value="1"/>
</dbReference>
<dbReference type="FunFam" id="3.30.300.70:FF:000001">
    <property type="entry name" value="Ribosome maturation factor RimP"/>
    <property type="match status" value="1"/>
</dbReference>
<evidence type="ECO:0000313" key="7">
    <source>
        <dbReference type="Proteomes" id="UP000005953"/>
    </source>
</evidence>
<dbReference type="PANTHER" id="PTHR33867">
    <property type="entry name" value="RIBOSOME MATURATION FACTOR RIMP"/>
    <property type="match status" value="1"/>
</dbReference>
<dbReference type="NCBIfam" id="NF000927">
    <property type="entry name" value="PRK00092.1-1"/>
    <property type="match status" value="1"/>
</dbReference>
<comment type="subcellular location">
    <subcellularLocation>
        <location evidence="3">Cytoplasm</location>
    </subcellularLocation>
</comment>
<dbReference type="HOGENOM" id="CLU_070525_1_1_6"/>
<dbReference type="HAMAP" id="MF_01077">
    <property type="entry name" value="RimP"/>
    <property type="match status" value="1"/>
</dbReference>
<dbReference type="Gene3D" id="2.30.30.180">
    <property type="entry name" value="Ribosome maturation factor RimP, C-terminal domain"/>
    <property type="match status" value="1"/>
</dbReference>
<dbReference type="Gene3D" id="3.30.300.70">
    <property type="entry name" value="RimP-like superfamily, N-terminal"/>
    <property type="match status" value="1"/>
</dbReference>
<dbReference type="EMBL" id="AAOE01000002">
    <property type="protein sequence ID" value="EAR10979.1"/>
    <property type="molecule type" value="Genomic_DNA"/>
</dbReference>
<dbReference type="SUPFAM" id="SSF75420">
    <property type="entry name" value="YhbC-like, N-terminal domain"/>
    <property type="match status" value="1"/>
</dbReference>
<feature type="domain" description="Ribosome maturation factor RimP C-terminal" evidence="5">
    <location>
        <begin position="89"/>
        <end position="154"/>
    </location>
</feature>
<evidence type="ECO:0000313" key="6">
    <source>
        <dbReference type="EMBL" id="EAR10979.1"/>
    </source>
</evidence>
<sequence>MVGVLAKIDELTDLIEPVVIGMGFLLWGVEYIPSGNYSTLRIYIDHEDGIQVDQCADVSRQVSAVLDVEDPISSNYTLEVSSPGMDRPLFTLEQYAAYIGEWVDIKLRYAFEGRRKFKGVLVGIEDGDVIVQVDKEEFLLPIESIDRGRIIPNFN</sequence>
<name>A4BAM3_9GAMM</name>
<dbReference type="Proteomes" id="UP000005953">
    <property type="component" value="Unassembled WGS sequence"/>
</dbReference>
<dbReference type="InterPro" id="IPR035956">
    <property type="entry name" value="RimP_N_sf"/>
</dbReference>
<reference evidence="6 7" key="1">
    <citation type="submission" date="2006-02" db="EMBL/GenBank/DDBJ databases">
        <authorList>
            <person name="Pinhassi J."/>
            <person name="Pedros-Alio C."/>
            <person name="Ferriera S."/>
            <person name="Johnson J."/>
            <person name="Kravitz S."/>
            <person name="Halpern A."/>
            <person name="Remington K."/>
            <person name="Beeson K."/>
            <person name="Tran B."/>
            <person name="Rogers Y.-H."/>
            <person name="Friedman R."/>
            <person name="Venter J.C."/>
        </authorList>
    </citation>
    <scope>NUCLEOTIDE SEQUENCE [LARGE SCALE GENOMIC DNA]</scope>
    <source>
        <strain evidence="6 7">MED297</strain>
    </source>
</reference>
<dbReference type="Pfam" id="PF02576">
    <property type="entry name" value="RimP_N"/>
    <property type="match status" value="1"/>
</dbReference>
<dbReference type="PANTHER" id="PTHR33867:SF1">
    <property type="entry name" value="RIBOSOME MATURATION FACTOR RIMP"/>
    <property type="match status" value="1"/>
</dbReference>
<dbReference type="CDD" id="cd01734">
    <property type="entry name" value="YlxS_C"/>
    <property type="match status" value="1"/>
</dbReference>
<keyword evidence="7" id="KW-1185">Reference proteome</keyword>
<proteinExistence type="inferred from homology"/>
<dbReference type="InterPro" id="IPR028989">
    <property type="entry name" value="RimP_N"/>
</dbReference>
<evidence type="ECO:0000256" key="1">
    <source>
        <dbReference type="ARBA" id="ARBA00022490"/>
    </source>
</evidence>
<comment type="similarity">
    <text evidence="3">Belongs to the RimP family.</text>
</comment>
<dbReference type="GO" id="GO:0000028">
    <property type="term" value="P:ribosomal small subunit assembly"/>
    <property type="evidence" value="ECO:0007669"/>
    <property type="project" value="TreeGrafter"/>
</dbReference>
<keyword evidence="1 3" id="KW-0963">Cytoplasm</keyword>
<dbReference type="AlphaFoldDB" id="A4BAM3"/>
<dbReference type="InterPro" id="IPR003728">
    <property type="entry name" value="Ribosome_maturation_RimP"/>
</dbReference>
<protein>
    <recommendedName>
        <fullName evidence="3">Ribosome maturation factor RimP</fullName>
    </recommendedName>
</protein>
<evidence type="ECO:0000259" key="5">
    <source>
        <dbReference type="Pfam" id="PF17384"/>
    </source>
</evidence>
<dbReference type="InterPro" id="IPR036847">
    <property type="entry name" value="RimP_C_sf"/>
</dbReference>